<reference evidence="1 2" key="1">
    <citation type="submission" date="2023-06" db="EMBL/GenBank/DDBJ databases">
        <authorList>
            <person name="Zeman M."/>
            <person name="Kubasova T."/>
            <person name="Jahodarova E."/>
            <person name="Nykrynova M."/>
            <person name="Rychlik I."/>
        </authorList>
    </citation>
    <scope>NUCLEOTIDE SEQUENCE [LARGE SCALE GENOMIC DNA]</scope>
    <source>
        <strain evidence="1 2">ET4</strain>
    </source>
</reference>
<evidence type="ECO:0008006" key="3">
    <source>
        <dbReference type="Google" id="ProtNLM"/>
    </source>
</evidence>
<comment type="caution">
    <text evidence="1">The sequence shown here is derived from an EMBL/GenBank/DDBJ whole genome shotgun (WGS) entry which is preliminary data.</text>
</comment>
<keyword evidence="2" id="KW-1185">Reference proteome</keyword>
<reference evidence="2" key="2">
    <citation type="submission" date="2023-07" db="EMBL/GenBank/DDBJ databases">
        <title>Identification and characterization of horizontal gene transfer across gut microbiota members of farm animals based on homology search.</title>
        <authorList>
            <person name="Schwarzerova J."/>
            <person name="Nykrynova M."/>
            <person name="Jureckova K."/>
            <person name="Cejkova D."/>
            <person name="Rychlik I."/>
        </authorList>
    </citation>
    <scope>NUCLEOTIDE SEQUENCE [LARGE SCALE GENOMIC DNA]</scope>
    <source>
        <strain evidence="2">ET4</strain>
    </source>
</reference>
<sequence>MNRIFEIGFIIFILFLSSCEQKKEITYEKYICLDKSYSIEVPSNVVQGKCIADFMSFEDSQYNLLIRVERINESSIDEYISNKDIKDNSFTYNLFQSSDTTSYFKITRGNNMWSAYDLYMLKKIMGTNYLINVNSDYLNKSEMIEIINHIYTSMSQEVKQKEVCVSSKDTQETISSIYSNKYYSIKYPKEWNITEKLNEMTDVYIGSQTENFGFTIVRFETEYTLSEINADGNESIRQAVFRIKEEKPIILKGLKCYRAIHEVSVQNQNVKHISYTFKKDNMLYNIKFGNVTTKAQETLASEIIETFNFK</sequence>
<protein>
    <recommendedName>
        <fullName evidence="3">DUF4837 family protein</fullName>
    </recommendedName>
</protein>
<organism evidence="1 2">
    <name type="scientific">Bacteroides eggerthii</name>
    <dbReference type="NCBI Taxonomy" id="28111"/>
    <lineage>
        <taxon>Bacteria</taxon>
        <taxon>Pseudomonadati</taxon>
        <taxon>Bacteroidota</taxon>
        <taxon>Bacteroidia</taxon>
        <taxon>Bacteroidales</taxon>
        <taxon>Bacteroidaceae</taxon>
        <taxon>Bacteroides</taxon>
    </lineage>
</organism>
<accession>A0ABT7U7V7</accession>
<dbReference type="PROSITE" id="PS51257">
    <property type="entry name" value="PROKAR_LIPOPROTEIN"/>
    <property type="match status" value="1"/>
</dbReference>
<dbReference type="EMBL" id="JAUDCF010000038">
    <property type="protein sequence ID" value="MDM8146611.1"/>
    <property type="molecule type" value="Genomic_DNA"/>
</dbReference>
<proteinExistence type="predicted"/>
<evidence type="ECO:0000313" key="2">
    <source>
        <dbReference type="Proteomes" id="UP001228403"/>
    </source>
</evidence>
<dbReference type="Proteomes" id="UP001228403">
    <property type="component" value="Unassembled WGS sequence"/>
</dbReference>
<gene>
    <name evidence="1" type="ORF">QUW02_11890</name>
</gene>
<name>A0ABT7U7V7_9BACE</name>
<evidence type="ECO:0000313" key="1">
    <source>
        <dbReference type="EMBL" id="MDM8146611.1"/>
    </source>
</evidence>